<dbReference type="GO" id="GO:0005737">
    <property type="term" value="C:cytoplasm"/>
    <property type="evidence" value="ECO:0007669"/>
    <property type="project" value="TreeGrafter"/>
</dbReference>
<dbReference type="EMBL" id="CAJNDS010000202">
    <property type="protein sequence ID" value="CAE7027326.1"/>
    <property type="molecule type" value="Genomic_DNA"/>
</dbReference>
<evidence type="ECO:0000313" key="3">
    <source>
        <dbReference type="EMBL" id="CAE7027326.1"/>
    </source>
</evidence>
<evidence type="ECO:0000313" key="4">
    <source>
        <dbReference type="Proteomes" id="UP000604046"/>
    </source>
</evidence>
<comment type="caution">
    <text evidence="3">The sequence shown here is derived from an EMBL/GenBank/DDBJ whole genome shotgun (WGS) entry which is preliminary data.</text>
</comment>
<protein>
    <submittedName>
        <fullName evidence="3">YqjG protein</fullName>
    </submittedName>
</protein>
<dbReference type="Gene3D" id="3.40.30.10">
    <property type="entry name" value="Glutaredoxin"/>
    <property type="match status" value="1"/>
</dbReference>
<dbReference type="Pfam" id="PF13409">
    <property type="entry name" value="GST_N_2"/>
    <property type="match status" value="1"/>
</dbReference>
<dbReference type="SUPFAM" id="SSF47616">
    <property type="entry name" value="GST C-terminal domain-like"/>
    <property type="match status" value="1"/>
</dbReference>
<dbReference type="InterPro" id="IPR010987">
    <property type="entry name" value="Glutathione-S-Trfase_C-like"/>
</dbReference>
<dbReference type="AlphaFoldDB" id="A0A812I7H2"/>
<feature type="region of interest" description="Disordered" evidence="1">
    <location>
        <begin position="1"/>
        <end position="20"/>
    </location>
</feature>
<organism evidence="3 4">
    <name type="scientific">Symbiodinium natans</name>
    <dbReference type="NCBI Taxonomy" id="878477"/>
    <lineage>
        <taxon>Eukaryota</taxon>
        <taxon>Sar</taxon>
        <taxon>Alveolata</taxon>
        <taxon>Dinophyceae</taxon>
        <taxon>Suessiales</taxon>
        <taxon>Symbiodiniaceae</taxon>
        <taxon>Symbiodinium</taxon>
    </lineage>
</organism>
<name>A0A812I7H2_9DINO</name>
<dbReference type="PROSITE" id="PS50405">
    <property type="entry name" value="GST_CTER"/>
    <property type="match status" value="1"/>
</dbReference>
<keyword evidence="4" id="KW-1185">Reference proteome</keyword>
<dbReference type="InterPro" id="IPR047047">
    <property type="entry name" value="GST_Omega-like_C"/>
</dbReference>
<dbReference type="InterPro" id="IPR036282">
    <property type="entry name" value="Glutathione-S-Trfase_C_sf"/>
</dbReference>
<dbReference type="InterPro" id="IPR016639">
    <property type="entry name" value="GST_Omega/GSH"/>
</dbReference>
<dbReference type="SUPFAM" id="SSF52833">
    <property type="entry name" value="Thioredoxin-like"/>
    <property type="match status" value="1"/>
</dbReference>
<evidence type="ECO:0000256" key="1">
    <source>
        <dbReference type="SAM" id="MobiDB-lite"/>
    </source>
</evidence>
<gene>
    <name evidence="3" type="primary">yqjG</name>
    <name evidence="3" type="ORF">SNAT2548_LOCUS3345</name>
</gene>
<reference evidence="3" key="1">
    <citation type="submission" date="2021-02" db="EMBL/GenBank/DDBJ databases">
        <authorList>
            <person name="Dougan E. K."/>
            <person name="Rhodes N."/>
            <person name="Thang M."/>
            <person name="Chan C."/>
        </authorList>
    </citation>
    <scope>NUCLEOTIDE SEQUENCE</scope>
</reference>
<dbReference type="Proteomes" id="UP000604046">
    <property type="component" value="Unassembled WGS sequence"/>
</dbReference>
<accession>A0A812I7H2</accession>
<feature type="domain" description="GST C-terminal" evidence="2">
    <location>
        <begin position="181"/>
        <end position="309"/>
    </location>
</feature>
<dbReference type="InterPro" id="IPR004045">
    <property type="entry name" value="Glutathione_S-Trfase_N"/>
</dbReference>
<dbReference type="CDD" id="cd03190">
    <property type="entry name" value="GST_C_Omega_like"/>
    <property type="match status" value="1"/>
</dbReference>
<evidence type="ECO:0000259" key="2">
    <source>
        <dbReference type="PROSITE" id="PS50405"/>
    </source>
</evidence>
<proteinExistence type="predicted"/>
<dbReference type="Gene3D" id="1.20.1050.10">
    <property type="match status" value="1"/>
</dbReference>
<dbReference type="PANTHER" id="PTHR32419">
    <property type="entry name" value="GLUTATHIONYL-HYDROQUINONE REDUCTASE"/>
    <property type="match status" value="1"/>
</dbReference>
<dbReference type="PANTHER" id="PTHR32419:SF6">
    <property type="entry name" value="GLUTATHIONE S-TRANSFERASE OMEGA-LIKE 1-RELATED"/>
    <property type="match status" value="1"/>
</dbReference>
<dbReference type="InterPro" id="IPR036249">
    <property type="entry name" value="Thioredoxin-like_sf"/>
</dbReference>
<dbReference type="Pfam" id="PF13410">
    <property type="entry name" value="GST_C_2"/>
    <property type="match status" value="1"/>
</dbReference>
<feature type="compositionally biased region" description="Polar residues" evidence="1">
    <location>
        <begin position="8"/>
        <end position="17"/>
    </location>
</feature>
<dbReference type="OrthoDB" id="2309723at2759"/>
<dbReference type="GO" id="GO:0004364">
    <property type="term" value="F:glutathione transferase activity"/>
    <property type="evidence" value="ECO:0007669"/>
    <property type="project" value="InterPro"/>
</dbReference>
<sequence length="333" mass="37061">MAVVGSAGLTTDDQTNAAERRAGGEFVRGVSSARSFIGSEEFPAESGRYHLYIAFNCPWCHRVALVRAVLGLEDAISMDVCFPGRTTSADERGENLWRFAPEGATGQNGRHVTFPECTADTVGGKKYIVDIYAESGLEQKSIPILYDKKSRKVVNNESAEIMRMFETVMLPYAKRPVELYPASLQEEVEEANTWLYTDINNGAYKAGFSSNQDVYETAFAAYFAALDRLNGLLEGKEFILGDAVTESDLRAFTTLWRHDPVYHNRMKLNQAFLFEYAQVWKWMGRMMALPGIESVVHEGILAHAKQGYFGRTGNGTIPIGPKGYPQCYGKARP</sequence>